<keyword evidence="1" id="KW-1133">Transmembrane helix</keyword>
<organism evidence="2 3">
    <name type="scientific">Xylophilus rhododendri</name>
    <dbReference type="NCBI Taxonomy" id="2697032"/>
    <lineage>
        <taxon>Bacteria</taxon>
        <taxon>Pseudomonadati</taxon>
        <taxon>Pseudomonadota</taxon>
        <taxon>Betaproteobacteria</taxon>
        <taxon>Burkholderiales</taxon>
        <taxon>Xylophilus</taxon>
    </lineage>
</organism>
<keyword evidence="1" id="KW-0812">Transmembrane</keyword>
<dbReference type="Proteomes" id="UP000464787">
    <property type="component" value="Chromosome"/>
</dbReference>
<keyword evidence="1" id="KW-0472">Membrane</keyword>
<dbReference type="EMBL" id="CP047650">
    <property type="protein sequence ID" value="QHJ01016.1"/>
    <property type="molecule type" value="Genomic_DNA"/>
</dbReference>
<proteinExistence type="predicted"/>
<sequence>MKTGHHGALRVGRVARWQRRAIHGVMGLCGISGLVWWLLLDGLGWPPPRLVFWWVLHGSCGMLALVALGLVLPQHVPAAWRHRRNRVPGALTLSAMVLAAGSALLLLYGNEAWHPAVHWLHTGMGGATLLAFAWHVLHGRRSIGQRP</sequence>
<accession>A0A857JEB2</accession>
<evidence type="ECO:0000313" key="2">
    <source>
        <dbReference type="EMBL" id="QHJ01016.1"/>
    </source>
</evidence>
<reference evidence="2 3" key="1">
    <citation type="submission" date="2020-01" db="EMBL/GenBank/DDBJ databases">
        <title>Genome sequencing of strain KACC 21265.</title>
        <authorList>
            <person name="Heo J."/>
            <person name="Kim S.-J."/>
            <person name="Kim J.-S."/>
            <person name="Hong S.-B."/>
            <person name="Kwon S.-W."/>
        </authorList>
    </citation>
    <scope>NUCLEOTIDE SEQUENCE [LARGE SCALE GENOMIC DNA]</scope>
    <source>
        <strain evidence="2 3">KACC 21265</strain>
    </source>
</reference>
<keyword evidence="3" id="KW-1185">Reference proteome</keyword>
<dbReference type="AlphaFoldDB" id="A0A857JEB2"/>
<dbReference type="KEGG" id="xyk:GT347_25325"/>
<evidence type="ECO:0000313" key="3">
    <source>
        <dbReference type="Proteomes" id="UP000464787"/>
    </source>
</evidence>
<protein>
    <recommendedName>
        <fullName evidence="4">Transmembrane protein</fullName>
    </recommendedName>
</protein>
<feature type="transmembrane region" description="Helical" evidence="1">
    <location>
        <begin position="116"/>
        <end position="137"/>
    </location>
</feature>
<dbReference type="RefSeq" id="WP_160554825.1">
    <property type="nucleotide sequence ID" value="NZ_CP047650.1"/>
</dbReference>
<name>A0A857JEB2_9BURK</name>
<gene>
    <name evidence="2" type="ORF">GT347_25325</name>
</gene>
<feature type="transmembrane region" description="Helical" evidence="1">
    <location>
        <begin position="21"/>
        <end position="39"/>
    </location>
</feature>
<evidence type="ECO:0000256" key="1">
    <source>
        <dbReference type="SAM" id="Phobius"/>
    </source>
</evidence>
<feature type="transmembrane region" description="Helical" evidence="1">
    <location>
        <begin position="91"/>
        <end position="110"/>
    </location>
</feature>
<feature type="transmembrane region" description="Helical" evidence="1">
    <location>
        <begin position="51"/>
        <end position="71"/>
    </location>
</feature>
<evidence type="ECO:0008006" key="4">
    <source>
        <dbReference type="Google" id="ProtNLM"/>
    </source>
</evidence>